<evidence type="ECO:0000313" key="2">
    <source>
        <dbReference type="EMBL" id="EOT87266.1"/>
    </source>
</evidence>
<comment type="similarity">
    <text evidence="1">Belongs to the ROK (NagC/XylR) family.</text>
</comment>
<dbReference type="RefSeq" id="WP_016184818.1">
    <property type="nucleotide sequence ID" value="NZ_ASWO01000001.1"/>
</dbReference>
<dbReference type="STRING" id="1140003.OMY_00327"/>
<dbReference type="PANTHER" id="PTHR18964">
    <property type="entry name" value="ROK (REPRESSOR, ORF, KINASE) FAMILY"/>
    <property type="match status" value="1"/>
</dbReference>
<evidence type="ECO:0000313" key="3">
    <source>
        <dbReference type="Proteomes" id="UP000015961"/>
    </source>
</evidence>
<reference evidence="2 3" key="1">
    <citation type="submission" date="2013-03" db="EMBL/GenBank/DDBJ databases">
        <title>The Genome Sequence of Enterococcus sulfureus ATCC_49903 (PacBio/Illumina hybrid assembly).</title>
        <authorList>
            <consortium name="The Broad Institute Genomics Platform"/>
            <consortium name="The Broad Institute Genome Sequencing Center for Infectious Disease"/>
            <person name="Earl A."/>
            <person name="Russ C."/>
            <person name="Gilmore M."/>
            <person name="Surin D."/>
            <person name="Walker B."/>
            <person name="Young S."/>
            <person name="Zeng Q."/>
            <person name="Gargeya S."/>
            <person name="Fitzgerald M."/>
            <person name="Haas B."/>
            <person name="Abouelleil A."/>
            <person name="Allen A.W."/>
            <person name="Alvarado L."/>
            <person name="Arachchi H.M."/>
            <person name="Berlin A.M."/>
            <person name="Chapman S.B."/>
            <person name="Gainer-Dewar J."/>
            <person name="Goldberg J."/>
            <person name="Griggs A."/>
            <person name="Gujja S."/>
            <person name="Hansen M."/>
            <person name="Howarth C."/>
            <person name="Imamovic A."/>
            <person name="Ireland A."/>
            <person name="Larimer J."/>
            <person name="McCowan C."/>
            <person name="Murphy C."/>
            <person name="Pearson M."/>
            <person name="Poon T.W."/>
            <person name="Priest M."/>
            <person name="Roberts A."/>
            <person name="Saif S."/>
            <person name="Shea T."/>
            <person name="Sisk P."/>
            <person name="Sykes S."/>
            <person name="Wortman J."/>
            <person name="Nusbaum C."/>
            <person name="Birren B."/>
        </authorList>
    </citation>
    <scope>NUCLEOTIDE SEQUENCE [LARGE SCALE GENOMIC DNA]</scope>
    <source>
        <strain evidence="2 3">ATCC 49903</strain>
    </source>
</reference>
<keyword evidence="3" id="KW-1185">Reference proteome</keyword>
<dbReference type="InterPro" id="IPR000600">
    <property type="entry name" value="ROK"/>
</dbReference>
<protein>
    <recommendedName>
        <fullName evidence="4">ROK family protein</fullName>
    </recommendedName>
</protein>
<dbReference type="eggNOG" id="COG1940">
    <property type="taxonomic scope" value="Bacteria"/>
</dbReference>
<dbReference type="EMBL" id="ASWO01000001">
    <property type="protein sequence ID" value="EOT87266.1"/>
    <property type="molecule type" value="Genomic_DNA"/>
</dbReference>
<dbReference type="InterPro" id="IPR043129">
    <property type="entry name" value="ATPase_NBD"/>
</dbReference>
<name>S0KX95_9ENTE</name>
<evidence type="ECO:0000256" key="1">
    <source>
        <dbReference type="ARBA" id="ARBA00006479"/>
    </source>
</evidence>
<gene>
    <name evidence="2" type="ORF">I573_00322</name>
</gene>
<dbReference type="Gene3D" id="3.30.420.40">
    <property type="match status" value="2"/>
</dbReference>
<organism evidence="2 3">
    <name type="scientific">Enterococcus sulfureus ATCC 49903</name>
    <dbReference type="NCBI Taxonomy" id="1140003"/>
    <lineage>
        <taxon>Bacteria</taxon>
        <taxon>Bacillati</taxon>
        <taxon>Bacillota</taxon>
        <taxon>Bacilli</taxon>
        <taxon>Lactobacillales</taxon>
        <taxon>Enterococcaceae</taxon>
        <taxon>Enterococcus</taxon>
    </lineage>
</organism>
<dbReference type="Proteomes" id="UP000015961">
    <property type="component" value="Unassembled WGS sequence"/>
</dbReference>
<dbReference type="Pfam" id="PF00480">
    <property type="entry name" value="ROK"/>
    <property type="match status" value="1"/>
</dbReference>
<sequence>MSLVVFDIGGTSIKCAVFEHEQLMNQTSFNTPDNYESFVHELTEYVKKFPECTGVAISAPGAVNEKTRQIEGLSAIPYIHFRPIFDELEAAFSLPVTIENDANCAGICEMEIGAGKTIEHGLFVVIGTGVGGALFINRKLYKGAHLFAGEFGLMLPNKNETLSKVATAVNRAALYSQETGDMIDGKELFRRANNQDLVARKLLDQMYEDISCALYNLQVAIDPQMIMIGGGISAQEEVIDEIKIRLYNRLKAQTVEAIMPEVVACQYQNEANLFGAAFHFLQQH</sequence>
<dbReference type="SUPFAM" id="SSF53067">
    <property type="entry name" value="Actin-like ATPase domain"/>
    <property type="match status" value="1"/>
</dbReference>
<dbReference type="OrthoDB" id="9795247at2"/>
<dbReference type="AlphaFoldDB" id="S0KX95"/>
<comment type="caution">
    <text evidence="2">The sequence shown here is derived from an EMBL/GenBank/DDBJ whole genome shotgun (WGS) entry which is preliminary data.</text>
</comment>
<dbReference type="PANTHER" id="PTHR18964:SF170">
    <property type="entry name" value="SUGAR KINASE"/>
    <property type="match status" value="1"/>
</dbReference>
<proteinExistence type="inferred from homology"/>
<evidence type="ECO:0008006" key="4">
    <source>
        <dbReference type="Google" id="ProtNLM"/>
    </source>
</evidence>
<accession>S0KX95</accession>
<dbReference type="PATRIC" id="fig|1140003.3.peg.321"/>
<dbReference type="CDD" id="cd24152">
    <property type="entry name" value="ASKHA_NBD_ROK-like"/>
    <property type="match status" value="1"/>
</dbReference>